<feature type="compositionally biased region" description="Low complexity" evidence="5">
    <location>
        <begin position="814"/>
        <end position="825"/>
    </location>
</feature>
<keyword evidence="2" id="KW-0256">Endoplasmic reticulum</keyword>
<dbReference type="SUPFAM" id="SSF100920">
    <property type="entry name" value="Heat shock protein 70kD (HSP70), peptide-binding domain"/>
    <property type="match status" value="1"/>
</dbReference>
<dbReference type="EMBL" id="KI275735">
    <property type="protein sequence ID" value="ESA22260.1"/>
    <property type="molecule type" value="Genomic_DNA"/>
</dbReference>
<dbReference type="GO" id="GO:0140662">
    <property type="term" value="F:ATP-dependent protein folding chaperone"/>
    <property type="evidence" value="ECO:0007669"/>
    <property type="project" value="InterPro"/>
</dbReference>
<feature type="region of interest" description="Disordered" evidence="5">
    <location>
        <begin position="533"/>
        <end position="573"/>
    </location>
</feature>
<evidence type="ECO:0000256" key="2">
    <source>
        <dbReference type="ARBA" id="ARBA00022824"/>
    </source>
</evidence>
<evidence type="ECO:0000256" key="5">
    <source>
        <dbReference type="SAM" id="MobiDB-lite"/>
    </source>
</evidence>
<dbReference type="Gene3D" id="2.60.34.10">
    <property type="entry name" value="Substrate Binding Domain Of DNAk, Chain A, domain 1"/>
    <property type="match status" value="1"/>
</dbReference>
<reference evidence="7" key="1">
    <citation type="submission" date="2013-07" db="EMBL/GenBank/DDBJ databases">
        <title>The genome of an arbuscular mycorrhizal fungus provides insights into the evolution of the oldest plant symbiosis.</title>
        <authorList>
            <consortium name="DOE Joint Genome Institute"/>
            <person name="Tisserant E."/>
            <person name="Malbreil M."/>
            <person name="Kuo A."/>
            <person name="Kohler A."/>
            <person name="Symeonidi A."/>
            <person name="Balestrini R."/>
            <person name="Charron P."/>
            <person name="Duensing N."/>
            <person name="Frei-dit-Frey N."/>
            <person name="Gianinazzi-Pearson V."/>
            <person name="Gilbert B."/>
            <person name="Handa Y."/>
            <person name="Hijri M."/>
            <person name="Kaul R."/>
            <person name="Kawaguchi M."/>
            <person name="Krajinski F."/>
            <person name="Lammers P."/>
            <person name="Lapierre D."/>
            <person name="Masclaux F.G."/>
            <person name="Murat C."/>
            <person name="Morin E."/>
            <person name="Ndikumana S."/>
            <person name="Pagni M."/>
            <person name="Petitpierre D."/>
            <person name="Requena N."/>
            <person name="Rosikiewicz P."/>
            <person name="Riley R."/>
            <person name="Saito K."/>
            <person name="San Clemente H."/>
            <person name="Shapiro H."/>
            <person name="van Tuinen D."/>
            <person name="Becard G."/>
            <person name="Bonfante P."/>
            <person name="Paszkowski U."/>
            <person name="Shachar-Hill Y."/>
            <person name="Young J.P."/>
            <person name="Sanders I.R."/>
            <person name="Henrissat B."/>
            <person name="Rensing S.A."/>
            <person name="Grigoriev I.V."/>
            <person name="Corradi N."/>
            <person name="Roux C."/>
            <person name="Martin F."/>
        </authorList>
    </citation>
    <scope>NUCLEOTIDE SEQUENCE</scope>
    <source>
        <strain evidence="7">DAOM 197198</strain>
    </source>
</reference>
<dbReference type="GO" id="GO:0030968">
    <property type="term" value="P:endoplasmic reticulum unfolded protein response"/>
    <property type="evidence" value="ECO:0007669"/>
    <property type="project" value="TreeGrafter"/>
</dbReference>
<dbReference type="SUPFAM" id="SSF53067">
    <property type="entry name" value="Actin-like ATPase domain"/>
    <property type="match status" value="2"/>
</dbReference>
<protein>
    <recommendedName>
        <fullName evidence="8">HSP70-domain-containing protein</fullName>
    </recommendedName>
</protein>
<evidence type="ECO:0000313" key="7">
    <source>
        <dbReference type="EMBL" id="ESA22260.1"/>
    </source>
</evidence>
<feature type="compositionally biased region" description="Polar residues" evidence="5">
    <location>
        <begin position="544"/>
        <end position="573"/>
    </location>
</feature>
<evidence type="ECO:0000256" key="1">
    <source>
        <dbReference type="ARBA" id="ARBA00022741"/>
    </source>
</evidence>
<evidence type="ECO:0000256" key="6">
    <source>
        <dbReference type="SAM" id="SignalP"/>
    </source>
</evidence>
<feature type="region of interest" description="Disordered" evidence="5">
    <location>
        <begin position="798"/>
        <end position="854"/>
    </location>
</feature>
<evidence type="ECO:0000256" key="4">
    <source>
        <dbReference type="ARBA" id="ARBA00023186"/>
    </source>
</evidence>
<dbReference type="SUPFAM" id="SSF100934">
    <property type="entry name" value="Heat shock protein 70kD (HSP70), C-terminal subdomain"/>
    <property type="match status" value="1"/>
</dbReference>
<name>U9UPE6_RHIID</name>
<dbReference type="GO" id="GO:0005524">
    <property type="term" value="F:ATP binding"/>
    <property type="evidence" value="ECO:0007669"/>
    <property type="project" value="UniProtKB-KW"/>
</dbReference>
<dbReference type="GO" id="GO:0034663">
    <property type="term" value="C:endoplasmic reticulum chaperone complex"/>
    <property type="evidence" value="ECO:0007669"/>
    <property type="project" value="TreeGrafter"/>
</dbReference>
<dbReference type="Pfam" id="PF00012">
    <property type="entry name" value="HSP70"/>
    <property type="match status" value="2"/>
</dbReference>
<dbReference type="PANTHER" id="PTHR45639">
    <property type="entry name" value="HSC70CB, ISOFORM G-RELATED"/>
    <property type="match status" value="1"/>
</dbReference>
<evidence type="ECO:0000256" key="3">
    <source>
        <dbReference type="ARBA" id="ARBA00022840"/>
    </source>
</evidence>
<dbReference type="eggNOG" id="KOG0104">
    <property type="taxonomic scope" value="Eukaryota"/>
</dbReference>
<sequence>MKYYFLVLITLIALFALSLIEAAVIAIDYGTDWFKVALVKPGIPLDIVLNRDSKRKTQSALTIRGEERIYGSDAVNLGARFPLNTYFSIKKVLGRLVDDQSIKDYQSVFPNKIIPDPIRGTVVFQHNETTTFTAEEILAMQFSHAKEQAEAAAQEAIKDVVITVPSYYNQFERQAILDAAELAGLHVLSLINDVTAVGLNYAISHHNSFTEEPQYHVFYDMGAGSTKACLISFKTSNVNDVGRFNKTIINLDVLSVGYDRSLGGQEFDIRLQRHFAEEFNKNLLENLHEEHDFRLPITRRDLENMTADLRKRVGGPIKAALDNAKLTLASIKSCVLVGGGVRVPSIQAKLKEIVGEDKIAQNVNGDEAAVLGAAFRGAGLSRQFKVKEIKVKDITPYPIEVNHSSEPKESEDGISKSKEYHTVLFNQFTAVGTRKIMSFPRTSDFNFLLNYAIPDEVTKDFGPTNIAITKITGLTAAIKQFNDVGVERPKVKVTLQLSESGIVSATEAIATIEHQSFTDKFKSFFGVNGNKSEESIKEVPLPDETTSSSVNASEPTLETNKTQANDTEPTQKQTKIETINLNLEVEYVGIKPLGKNEKDESIKRLRAMDNSDLQRRTREEARNNLESFVYRVRDFLQNEVVLQVSTESQRAELSSKLSETSDWLYEEGEEAQTVEFKTRLNNLKLLEQPIAYRREERIKLPNAIFKIKAVINSTRDFVDEIKTNTTAENRYHTDEELDKLLSVCGKVEEWLNEKLELQGKTPPHVNPSLVTIDIDKKLNEIEREFLILVSKKPPRKPKIIAKTTDTKTTKVDEQSTSSEGSSTTEFVSQSTATPMTESKKPEQSTTTKTKHEEL</sequence>
<accession>U9UPE6</accession>
<organism evidence="7">
    <name type="scientific">Rhizophagus irregularis (strain DAOM 181602 / DAOM 197198 / MUCL 43194)</name>
    <name type="common">Arbuscular mycorrhizal fungus</name>
    <name type="synonym">Glomus intraradices</name>
    <dbReference type="NCBI Taxonomy" id="747089"/>
    <lineage>
        <taxon>Eukaryota</taxon>
        <taxon>Fungi</taxon>
        <taxon>Fungi incertae sedis</taxon>
        <taxon>Mucoromycota</taxon>
        <taxon>Glomeromycotina</taxon>
        <taxon>Glomeromycetes</taxon>
        <taxon>Glomerales</taxon>
        <taxon>Glomeraceae</taxon>
        <taxon>Rhizophagus</taxon>
    </lineage>
</organism>
<dbReference type="InterPro" id="IPR013126">
    <property type="entry name" value="Hsp_70_fam"/>
</dbReference>
<dbReference type="InterPro" id="IPR043129">
    <property type="entry name" value="ATPase_NBD"/>
</dbReference>
<keyword evidence="4" id="KW-0143">Chaperone</keyword>
<dbReference type="Gene3D" id="3.90.640.10">
    <property type="entry name" value="Actin, Chain A, domain 4"/>
    <property type="match status" value="1"/>
</dbReference>
<dbReference type="Gene3D" id="3.30.420.40">
    <property type="match status" value="2"/>
</dbReference>
<dbReference type="PANTHER" id="PTHR45639:SF3">
    <property type="entry name" value="HYPOXIA UP-REGULATED PROTEIN 1"/>
    <property type="match status" value="1"/>
</dbReference>
<feature type="compositionally biased region" description="Basic and acidic residues" evidence="5">
    <location>
        <begin position="804"/>
        <end position="813"/>
    </location>
</feature>
<dbReference type="AlphaFoldDB" id="U9UPE6"/>
<dbReference type="HOGENOM" id="CLU_005965_5_0_1"/>
<dbReference type="VEuPathDB" id="FungiDB:RhiirFUN_004573"/>
<proteinExistence type="predicted"/>
<dbReference type="PRINTS" id="PR00301">
    <property type="entry name" value="HEATSHOCK70"/>
</dbReference>
<feature type="chain" id="PRO_5004690203" description="HSP70-domain-containing protein" evidence="6">
    <location>
        <begin position="23"/>
        <end position="854"/>
    </location>
</feature>
<dbReference type="FunFam" id="1.20.1270.10:FF:000002">
    <property type="entry name" value="Heat shock 70 kDa protein 4"/>
    <property type="match status" value="1"/>
</dbReference>
<feature type="compositionally biased region" description="Polar residues" evidence="5">
    <location>
        <begin position="826"/>
        <end position="836"/>
    </location>
</feature>
<evidence type="ECO:0008006" key="8">
    <source>
        <dbReference type="Google" id="ProtNLM"/>
    </source>
</evidence>
<feature type="signal peptide" evidence="6">
    <location>
        <begin position="1"/>
        <end position="22"/>
    </location>
</feature>
<keyword evidence="6" id="KW-0732">Signal</keyword>
<dbReference type="InterPro" id="IPR029047">
    <property type="entry name" value="HSP70_peptide-bd_sf"/>
</dbReference>
<dbReference type="CDD" id="cd10230">
    <property type="entry name" value="ASKHA_NBD_HSP70_HYOU1"/>
    <property type="match status" value="1"/>
</dbReference>
<dbReference type="Gene3D" id="1.20.1270.10">
    <property type="match status" value="1"/>
</dbReference>
<gene>
    <name evidence="7" type="ORF">GLOINDRAFT_342771</name>
</gene>
<keyword evidence="3" id="KW-0067">ATP-binding</keyword>
<dbReference type="InterPro" id="IPR029048">
    <property type="entry name" value="HSP70_C_sf"/>
</dbReference>
<keyword evidence="1" id="KW-0547">Nucleotide-binding</keyword>